<keyword evidence="5" id="KW-0325">Glycoprotein</keyword>
<keyword evidence="7" id="KW-1185">Reference proteome</keyword>
<dbReference type="OMA" id="TSCDDTV"/>
<dbReference type="SUPFAM" id="SSF53474">
    <property type="entry name" value="alpha/beta-Hydrolases"/>
    <property type="match status" value="1"/>
</dbReference>
<dbReference type="Gene3D" id="3.40.50.1820">
    <property type="entry name" value="alpha/beta hydrolase"/>
    <property type="match status" value="2"/>
</dbReference>
<dbReference type="PRINTS" id="PR00724">
    <property type="entry name" value="CRBOXYPTASEC"/>
</dbReference>
<proteinExistence type="inferred from homology"/>
<dbReference type="PANTHER" id="PTHR11802">
    <property type="entry name" value="SERINE PROTEASE FAMILY S10 SERINE CARBOXYPEPTIDASE"/>
    <property type="match status" value="1"/>
</dbReference>
<dbReference type="GO" id="GO:0004185">
    <property type="term" value="F:serine-type carboxypeptidase activity"/>
    <property type="evidence" value="ECO:0007669"/>
    <property type="project" value="InterPro"/>
</dbReference>
<keyword evidence="4" id="KW-0378">Hydrolase</keyword>
<dbReference type="PANTHER" id="PTHR11802:SF113">
    <property type="entry name" value="SERINE CARBOXYPEPTIDASE CTSA-4.1"/>
    <property type="match status" value="1"/>
</dbReference>
<evidence type="ECO:0000256" key="3">
    <source>
        <dbReference type="ARBA" id="ARBA00022670"/>
    </source>
</evidence>
<protein>
    <recommendedName>
        <fullName evidence="8">Carboxypeptidase</fullName>
    </recommendedName>
</protein>
<evidence type="ECO:0000256" key="4">
    <source>
        <dbReference type="ARBA" id="ARBA00022801"/>
    </source>
</evidence>
<dbReference type="EMBL" id="CDSF01000080">
    <property type="protein sequence ID" value="CEO97689.1"/>
    <property type="molecule type" value="Genomic_DNA"/>
</dbReference>
<dbReference type="GO" id="GO:0006508">
    <property type="term" value="P:proteolysis"/>
    <property type="evidence" value="ECO:0007669"/>
    <property type="project" value="UniProtKB-KW"/>
</dbReference>
<accession>A0A0G4IRB7</accession>
<dbReference type="PROSITE" id="PS00560">
    <property type="entry name" value="CARBOXYPEPT_SER_HIS"/>
    <property type="match status" value="1"/>
</dbReference>
<dbReference type="OrthoDB" id="443318at2759"/>
<organism evidence="6 7">
    <name type="scientific">Plasmodiophora brassicae</name>
    <name type="common">Clubroot disease agent</name>
    <dbReference type="NCBI Taxonomy" id="37360"/>
    <lineage>
        <taxon>Eukaryota</taxon>
        <taxon>Sar</taxon>
        <taxon>Rhizaria</taxon>
        <taxon>Endomyxa</taxon>
        <taxon>Phytomyxea</taxon>
        <taxon>Plasmodiophorida</taxon>
        <taxon>Plasmodiophoridae</taxon>
        <taxon>Plasmodiophora</taxon>
    </lineage>
</organism>
<name>A0A0G4IRB7_PLABS</name>
<keyword evidence="2" id="KW-0121">Carboxypeptidase</keyword>
<evidence type="ECO:0000256" key="1">
    <source>
        <dbReference type="ARBA" id="ARBA00009431"/>
    </source>
</evidence>
<evidence type="ECO:0000256" key="2">
    <source>
        <dbReference type="ARBA" id="ARBA00022645"/>
    </source>
</evidence>
<dbReference type="Pfam" id="PF00450">
    <property type="entry name" value="Peptidase_S10"/>
    <property type="match status" value="1"/>
</dbReference>
<evidence type="ECO:0000313" key="7">
    <source>
        <dbReference type="Proteomes" id="UP000039324"/>
    </source>
</evidence>
<evidence type="ECO:0000256" key="5">
    <source>
        <dbReference type="ARBA" id="ARBA00023180"/>
    </source>
</evidence>
<dbReference type="STRING" id="37360.A0A0G4IRB7"/>
<reference evidence="6 7" key="1">
    <citation type="submission" date="2015-02" db="EMBL/GenBank/DDBJ databases">
        <authorList>
            <person name="Chooi Y.-H."/>
        </authorList>
    </citation>
    <scope>NUCLEOTIDE SEQUENCE [LARGE SCALE GENOMIC DNA]</scope>
    <source>
        <strain evidence="6">E3</strain>
    </source>
</reference>
<dbReference type="InterPro" id="IPR033124">
    <property type="entry name" value="Ser_caboxypep_his_AS"/>
</dbReference>
<gene>
    <name evidence="6" type="ORF">PBRA_005803</name>
</gene>
<dbReference type="AlphaFoldDB" id="A0A0G4IRB7"/>
<evidence type="ECO:0000313" key="6">
    <source>
        <dbReference type="EMBL" id="CEO97689.1"/>
    </source>
</evidence>
<sequence length="390" mass="42578">MAASQVASHDGFWSYRFDGVPSDAVGVGECVVADDVLNAPNGPAKRAVDRWMGSIEHKTLLMRPDMFGVGGHIFFWLFESRRSPSSDPLILWLTGGPSCSSEMAIFYESGPYRLDSNGNAIENPYSWNNQATIVFVDQPGNSANQGPKIALAGIAIGDGLVDASVQYSDYVTYATMTNLLTDPRQISEMQDATQQCYSLMRAQSPEAFQACQSILPHLMSMVGNVNLYDIRKQCNPQPLCYDFSLLEKLLNQPSVMASLGVSSQAQAWKECRTTTLPPTDAWVSSGGSLLSSLLERGLPTLIFYGDQDLICNYVGGMHLAEQLRWSRSDAYKQKQFSPWVANGVDSGIIKGEGPLTFLVVKDAGHMVPMDQPAAALALITSFTNGDFRNL</sequence>
<evidence type="ECO:0008006" key="8">
    <source>
        <dbReference type="Google" id="ProtNLM"/>
    </source>
</evidence>
<dbReference type="InterPro" id="IPR029058">
    <property type="entry name" value="AB_hydrolase_fold"/>
</dbReference>
<dbReference type="InterPro" id="IPR001563">
    <property type="entry name" value="Peptidase_S10"/>
</dbReference>
<keyword evidence="3" id="KW-0645">Protease</keyword>
<dbReference type="Proteomes" id="UP000039324">
    <property type="component" value="Unassembled WGS sequence"/>
</dbReference>
<comment type="similarity">
    <text evidence="1">Belongs to the peptidase S10 family.</text>
</comment>